<keyword evidence="1" id="KW-0812">Transmembrane</keyword>
<keyword evidence="3" id="KW-1185">Reference proteome</keyword>
<keyword evidence="1" id="KW-1133">Transmembrane helix</keyword>
<sequence length="96" mass="10859">MIKQKVFIGFVMGLLSTVIGASLCTFIISKVKHGGFSETFISFQNDEKLWMLLALGAIPNLLLFFFLLRKDLEYKARGVVLATLLIAFITYSLYFL</sequence>
<reference evidence="3" key="1">
    <citation type="journal article" date="2019" name="Int. J. Syst. Evol. Microbiol.">
        <title>The Global Catalogue of Microorganisms (GCM) 10K type strain sequencing project: providing services to taxonomists for standard genome sequencing and annotation.</title>
        <authorList>
            <consortium name="The Broad Institute Genomics Platform"/>
            <consortium name="The Broad Institute Genome Sequencing Center for Infectious Disease"/>
            <person name="Wu L."/>
            <person name="Ma J."/>
        </authorList>
    </citation>
    <scope>NUCLEOTIDE SEQUENCE [LARGE SCALE GENOMIC DNA]</scope>
    <source>
        <strain evidence="3">CCUG 62114</strain>
    </source>
</reference>
<dbReference type="EMBL" id="JBHTJM010000009">
    <property type="protein sequence ID" value="MFD0964329.1"/>
    <property type="molecule type" value="Genomic_DNA"/>
</dbReference>
<organism evidence="2 3">
    <name type="scientific">Pseudofulvibacter geojedonensis</name>
    <dbReference type="NCBI Taxonomy" id="1123758"/>
    <lineage>
        <taxon>Bacteria</taxon>
        <taxon>Pseudomonadati</taxon>
        <taxon>Bacteroidota</taxon>
        <taxon>Flavobacteriia</taxon>
        <taxon>Flavobacteriales</taxon>
        <taxon>Flavobacteriaceae</taxon>
        <taxon>Pseudofulvibacter</taxon>
    </lineage>
</organism>
<evidence type="ECO:0000313" key="2">
    <source>
        <dbReference type="EMBL" id="MFD0964329.1"/>
    </source>
</evidence>
<comment type="caution">
    <text evidence="2">The sequence shown here is derived from an EMBL/GenBank/DDBJ whole genome shotgun (WGS) entry which is preliminary data.</text>
</comment>
<dbReference type="Proteomes" id="UP001596997">
    <property type="component" value="Unassembled WGS sequence"/>
</dbReference>
<keyword evidence="1" id="KW-0472">Membrane</keyword>
<name>A0ABW3I372_9FLAO</name>
<proteinExistence type="predicted"/>
<accession>A0ABW3I372</accession>
<evidence type="ECO:0000256" key="1">
    <source>
        <dbReference type="SAM" id="Phobius"/>
    </source>
</evidence>
<evidence type="ECO:0000313" key="3">
    <source>
        <dbReference type="Proteomes" id="UP001596997"/>
    </source>
</evidence>
<feature type="transmembrane region" description="Helical" evidence="1">
    <location>
        <begin position="7"/>
        <end position="29"/>
    </location>
</feature>
<feature type="transmembrane region" description="Helical" evidence="1">
    <location>
        <begin position="49"/>
        <end position="67"/>
    </location>
</feature>
<protein>
    <submittedName>
        <fullName evidence="2">Uncharacterized protein</fullName>
    </submittedName>
</protein>
<dbReference type="RefSeq" id="WP_377715878.1">
    <property type="nucleotide sequence ID" value="NZ_JBHTJM010000009.1"/>
</dbReference>
<gene>
    <name evidence="2" type="ORF">ACFQ1O_09960</name>
</gene>
<feature type="transmembrane region" description="Helical" evidence="1">
    <location>
        <begin position="79"/>
        <end position="95"/>
    </location>
</feature>